<dbReference type="InterPro" id="IPR029062">
    <property type="entry name" value="Class_I_gatase-like"/>
</dbReference>
<dbReference type="PANTHER" id="PTHR48094:SF11">
    <property type="entry name" value="GLUTATHIONE-INDEPENDENT GLYOXALASE HSP31-RELATED"/>
    <property type="match status" value="1"/>
</dbReference>
<evidence type="ECO:0000256" key="2">
    <source>
        <dbReference type="ARBA" id="ARBA00023239"/>
    </source>
</evidence>
<keyword evidence="2" id="KW-0456">Lyase</keyword>
<proteinExistence type="inferred from homology"/>
<dbReference type="AlphaFoldDB" id="A0AAN4W2J9"/>
<dbReference type="InterPro" id="IPR050325">
    <property type="entry name" value="Prot/Nucl_acid_deglycase"/>
</dbReference>
<dbReference type="GO" id="GO:0019172">
    <property type="term" value="F:glyoxalase III activity"/>
    <property type="evidence" value="ECO:0007669"/>
    <property type="project" value="TreeGrafter"/>
</dbReference>
<dbReference type="EMBL" id="BQKE01000006">
    <property type="protein sequence ID" value="GJM64574.1"/>
    <property type="molecule type" value="Genomic_DNA"/>
</dbReference>
<evidence type="ECO:0000256" key="3">
    <source>
        <dbReference type="ARBA" id="ARBA00038493"/>
    </source>
</evidence>
<dbReference type="InterPro" id="IPR002818">
    <property type="entry name" value="DJ-1/PfpI"/>
</dbReference>
<feature type="chain" id="PRO_5042975427" evidence="4">
    <location>
        <begin position="23"/>
        <end position="247"/>
    </location>
</feature>
<protein>
    <submittedName>
        <fullName evidence="6">Dihydroxyacetone kinase</fullName>
    </submittedName>
</protein>
<evidence type="ECO:0000313" key="7">
    <source>
        <dbReference type="Proteomes" id="UP001310022"/>
    </source>
</evidence>
<dbReference type="SUPFAM" id="SSF52317">
    <property type="entry name" value="Class I glutamine amidotransferase-like"/>
    <property type="match status" value="1"/>
</dbReference>
<evidence type="ECO:0000313" key="6">
    <source>
        <dbReference type="EMBL" id="GJM64574.1"/>
    </source>
</evidence>
<comment type="caution">
    <text evidence="6">The sequence shown here is derived from an EMBL/GenBank/DDBJ whole genome shotgun (WGS) entry which is preliminary data.</text>
</comment>
<organism evidence="6 7">
    <name type="scientific">Persicobacter diffluens</name>
    <dbReference type="NCBI Taxonomy" id="981"/>
    <lineage>
        <taxon>Bacteria</taxon>
        <taxon>Pseudomonadati</taxon>
        <taxon>Bacteroidota</taxon>
        <taxon>Cytophagia</taxon>
        <taxon>Cytophagales</taxon>
        <taxon>Persicobacteraceae</taxon>
        <taxon>Persicobacter</taxon>
    </lineage>
</organism>
<dbReference type="RefSeq" id="WP_338239634.1">
    <property type="nucleotide sequence ID" value="NZ_BQKE01000006.1"/>
</dbReference>
<keyword evidence="1" id="KW-0346">Stress response</keyword>
<dbReference type="GO" id="GO:0005737">
    <property type="term" value="C:cytoplasm"/>
    <property type="evidence" value="ECO:0007669"/>
    <property type="project" value="TreeGrafter"/>
</dbReference>
<reference evidence="6 7" key="1">
    <citation type="submission" date="2021-12" db="EMBL/GenBank/DDBJ databases">
        <title>Genome sequencing of bacteria with rrn-lacking chromosome and rrn-plasmid.</title>
        <authorList>
            <person name="Anda M."/>
            <person name="Iwasaki W."/>
        </authorList>
    </citation>
    <scope>NUCLEOTIDE SEQUENCE [LARGE SCALE GENOMIC DNA]</scope>
    <source>
        <strain evidence="6 7">NBRC 15940</strain>
    </source>
</reference>
<evidence type="ECO:0000256" key="4">
    <source>
        <dbReference type="SAM" id="SignalP"/>
    </source>
</evidence>
<dbReference type="GO" id="GO:0016301">
    <property type="term" value="F:kinase activity"/>
    <property type="evidence" value="ECO:0007669"/>
    <property type="project" value="UniProtKB-KW"/>
</dbReference>
<dbReference type="PANTHER" id="PTHR48094">
    <property type="entry name" value="PROTEIN/NUCLEIC ACID DEGLYCASE DJ-1-RELATED"/>
    <property type="match status" value="1"/>
</dbReference>
<accession>A0AAN4W2J9</accession>
<dbReference type="CDD" id="cd03141">
    <property type="entry name" value="GATase1_Hsp31_like"/>
    <property type="match status" value="1"/>
</dbReference>
<dbReference type="Gene3D" id="3.40.50.880">
    <property type="match status" value="1"/>
</dbReference>
<keyword evidence="6" id="KW-0418">Kinase</keyword>
<keyword evidence="4" id="KW-0732">Signal</keyword>
<dbReference type="Pfam" id="PF01965">
    <property type="entry name" value="DJ-1_PfpI"/>
    <property type="match status" value="1"/>
</dbReference>
<keyword evidence="6" id="KW-0808">Transferase</keyword>
<gene>
    <name evidence="6" type="ORF">PEDI_51260</name>
</gene>
<dbReference type="GO" id="GO:0019243">
    <property type="term" value="P:methylglyoxal catabolic process to D-lactate via S-lactoyl-glutathione"/>
    <property type="evidence" value="ECO:0007669"/>
    <property type="project" value="TreeGrafter"/>
</dbReference>
<name>A0AAN4W2J9_9BACT</name>
<evidence type="ECO:0000256" key="1">
    <source>
        <dbReference type="ARBA" id="ARBA00023016"/>
    </source>
</evidence>
<dbReference type="Proteomes" id="UP001310022">
    <property type="component" value="Unassembled WGS sequence"/>
</dbReference>
<feature type="signal peptide" evidence="4">
    <location>
        <begin position="1"/>
        <end position="22"/>
    </location>
</feature>
<evidence type="ECO:0000259" key="5">
    <source>
        <dbReference type="Pfam" id="PF01965"/>
    </source>
</evidence>
<feature type="domain" description="DJ-1/PfpI" evidence="5">
    <location>
        <begin position="48"/>
        <end position="241"/>
    </location>
</feature>
<keyword evidence="7" id="KW-1185">Reference proteome</keyword>
<comment type="similarity">
    <text evidence="3">Belongs to the peptidase C56 family. HSP31-like subfamily.</text>
</comment>
<sequence length="247" mass="27101">MKSFIKILMLGVLLFSQYNSHAQKAKILFVVTSHQQLGNTGKETGYYLSEVAHPWEVLTNAGYEIDIVSPKAGQAPVDGFDLEDKVNKAVWEDPAFQQKIQHTLKPEAVNVADYVAIHFAGGHGTMWDFPKDKKLADIAAEIYENGGVVSAVCHGPAGLINIQLNDGRYLVEGKTISTFTNEEEAEMQLEEVVPFALETALIEKGARIDKAENWAEKVSVDGRLVTGQNPASAHLLGEKVVQVLQQN</sequence>